<reference evidence="7 8" key="1">
    <citation type="submission" date="2023-07" db="EMBL/GenBank/DDBJ databases">
        <title>Sequencing the genomes of 1000 actinobacteria strains.</title>
        <authorList>
            <person name="Klenk H.-P."/>
        </authorList>
    </citation>
    <scope>NUCLEOTIDE SEQUENCE [LARGE SCALE GENOMIC DNA]</scope>
    <source>
        <strain evidence="7 8">GD13</strain>
    </source>
</reference>
<dbReference type="SUPFAM" id="SSF50891">
    <property type="entry name" value="Cyclophilin-like"/>
    <property type="match status" value="1"/>
</dbReference>
<feature type="signal peptide" evidence="4">
    <location>
        <begin position="1"/>
        <end position="23"/>
    </location>
</feature>
<dbReference type="Pfam" id="PF00160">
    <property type="entry name" value="Pro_isomerase"/>
    <property type="match status" value="1"/>
</dbReference>
<evidence type="ECO:0000256" key="4">
    <source>
        <dbReference type="RuleBase" id="RU363019"/>
    </source>
</evidence>
<dbReference type="CDD" id="cd00317">
    <property type="entry name" value="cyclophilin"/>
    <property type="match status" value="1"/>
</dbReference>
<dbReference type="EMBL" id="JAUSQM010000001">
    <property type="protein sequence ID" value="MDP9823549.1"/>
    <property type="molecule type" value="Genomic_DNA"/>
</dbReference>
<evidence type="ECO:0000313" key="7">
    <source>
        <dbReference type="EMBL" id="MDP9823549.1"/>
    </source>
</evidence>
<feature type="region of interest" description="Disordered" evidence="5">
    <location>
        <begin position="33"/>
        <end position="52"/>
    </location>
</feature>
<evidence type="ECO:0000259" key="6">
    <source>
        <dbReference type="PROSITE" id="PS50072"/>
    </source>
</evidence>
<evidence type="ECO:0000256" key="2">
    <source>
        <dbReference type="ARBA" id="ARBA00023110"/>
    </source>
</evidence>
<dbReference type="Proteomes" id="UP001240447">
    <property type="component" value="Unassembled WGS sequence"/>
</dbReference>
<dbReference type="PROSITE" id="PS51257">
    <property type="entry name" value="PROKAR_LIPOPROTEIN"/>
    <property type="match status" value="1"/>
</dbReference>
<proteinExistence type="inferred from homology"/>
<name>A0ABT9NT06_9ACTN</name>
<dbReference type="PROSITE" id="PS50072">
    <property type="entry name" value="CSA_PPIASE_2"/>
    <property type="match status" value="1"/>
</dbReference>
<evidence type="ECO:0000256" key="3">
    <source>
        <dbReference type="ARBA" id="ARBA00023235"/>
    </source>
</evidence>
<evidence type="ECO:0000256" key="5">
    <source>
        <dbReference type="SAM" id="MobiDB-lite"/>
    </source>
</evidence>
<keyword evidence="4" id="KW-0732">Signal</keyword>
<dbReference type="InterPro" id="IPR029000">
    <property type="entry name" value="Cyclophilin-like_dom_sf"/>
</dbReference>
<gene>
    <name evidence="7" type="ORF">J2S59_003358</name>
</gene>
<keyword evidence="3 4" id="KW-0413">Isomerase</keyword>
<dbReference type="PRINTS" id="PR00153">
    <property type="entry name" value="CSAPPISMRASE"/>
</dbReference>
<sequence length="224" mass="23333">MFRNRRCAVLCALVAVLSLGLLAACGGDDAGADGPPNGTSSPQSRLTPGESDSAELRTATAATLSTSLGEITVTLFGEQAPITVDNFLGLADGSKAWAGQQDDEPLYQDVIFHRVIDGFMIQGGDPEGTGRGGPGYQFEDEIDPSLTFDRPYLLAMANAGPGTNGSQFFITVTPTPHLNGLHTIFGEVADADSQAVVDAIAAVETDQMDKPLEDVVITSISADD</sequence>
<accession>A0ABT9NT06</accession>
<organism evidence="7 8">
    <name type="scientific">Nocardioides massiliensis</name>
    <dbReference type="NCBI Taxonomy" id="1325935"/>
    <lineage>
        <taxon>Bacteria</taxon>
        <taxon>Bacillati</taxon>
        <taxon>Actinomycetota</taxon>
        <taxon>Actinomycetes</taxon>
        <taxon>Propionibacteriales</taxon>
        <taxon>Nocardioidaceae</taxon>
        <taxon>Nocardioides</taxon>
    </lineage>
</organism>
<feature type="compositionally biased region" description="Polar residues" evidence="5">
    <location>
        <begin position="37"/>
        <end position="46"/>
    </location>
</feature>
<dbReference type="InterPro" id="IPR044666">
    <property type="entry name" value="Cyclophilin_A-like"/>
</dbReference>
<keyword evidence="2 4" id="KW-0697">Rotamase</keyword>
<feature type="chain" id="PRO_5044991461" description="Peptidyl-prolyl cis-trans isomerase" evidence="4">
    <location>
        <begin position="24"/>
        <end position="224"/>
    </location>
</feature>
<dbReference type="EC" id="5.2.1.8" evidence="4"/>
<dbReference type="GO" id="GO:0003755">
    <property type="term" value="F:peptidyl-prolyl cis-trans isomerase activity"/>
    <property type="evidence" value="ECO:0007669"/>
    <property type="project" value="UniProtKB-EC"/>
</dbReference>
<protein>
    <recommendedName>
        <fullName evidence="4">Peptidyl-prolyl cis-trans isomerase</fullName>
        <shortName evidence="4">PPIase</shortName>
        <ecNumber evidence="4">5.2.1.8</ecNumber>
    </recommendedName>
</protein>
<comment type="similarity">
    <text evidence="4">Belongs to the cyclophilin-type PPIase family.</text>
</comment>
<dbReference type="PROSITE" id="PS00170">
    <property type="entry name" value="CSA_PPIASE_1"/>
    <property type="match status" value="1"/>
</dbReference>
<feature type="domain" description="PPIase cyclophilin-type" evidence="6">
    <location>
        <begin position="58"/>
        <end position="222"/>
    </location>
</feature>
<dbReference type="PANTHER" id="PTHR45625:SF4">
    <property type="entry name" value="PEPTIDYLPROLYL ISOMERASE DOMAIN AND WD REPEAT-CONTAINING PROTEIN 1"/>
    <property type="match status" value="1"/>
</dbReference>
<dbReference type="InterPro" id="IPR002130">
    <property type="entry name" value="Cyclophilin-type_PPIase_dom"/>
</dbReference>
<comment type="catalytic activity">
    <reaction evidence="4">
        <text>[protein]-peptidylproline (omega=180) = [protein]-peptidylproline (omega=0)</text>
        <dbReference type="Rhea" id="RHEA:16237"/>
        <dbReference type="Rhea" id="RHEA-COMP:10747"/>
        <dbReference type="Rhea" id="RHEA-COMP:10748"/>
        <dbReference type="ChEBI" id="CHEBI:83833"/>
        <dbReference type="ChEBI" id="CHEBI:83834"/>
        <dbReference type="EC" id="5.2.1.8"/>
    </reaction>
</comment>
<comment type="caution">
    <text evidence="7">The sequence shown here is derived from an EMBL/GenBank/DDBJ whole genome shotgun (WGS) entry which is preliminary data.</text>
</comment>
<dbReference type="PANTHER" id="PTHR45625">
    <property type="entry name" value="PEPTIDYL-PROLYL CIS-TRANS ISOMERASE-RELATED"/>
    <property type="match status" value="1"/>
</dbReference>
<dbReference type="Gene3D" id="2.40.100.10">
    <property type="entry name" value="Cyclophilin-like"/>
    <property type="match status" value="1"/>
</dbReference>
<comment type="function">
    <text evidence="1 4">PPIases accelerate the folding of proteins. It catalyzes the cis-trans isomerization of proline imidic peptide bonds in oligopeptides.</text>
</comment>
<dbReference type="InterPro" id="IPR020892">
    <property type="entry name" value="Cyclophilin-type_PPIase_CS"/>
</dbReference>
<evidence type="ECO:0000256" key="1">
    <source>
        <dbReference type="ARBA" id="ARBA00002388"/>
    </source>
</evidence>
<evidence type="ECO:0000313" key="8">
    <source>
        <dbReference type="Proteomes" id="UP001240447"/>
    </source>
</evidence>
<keyword evidence="8" id="KW-1185">Reference proteome</keyword>